<dbReference type="EnsemblMetazoa" id="Aqu2.1.36993_001">
    <property type="protein sequence ID" value="Aqu2.1.36993_001"/>
    <property type="gene ID" value="Aqu2.1.36993"/>
</dbReference>
<dbReference type="AlphaFoldDB" id="A0A1X7VAH2"/>
<dbReference type="InParanoid" id="A0A1X7VAH2"/>
<name>A0A1X7VAH2_AMPQE</name>
<organism evidence="1">
    <name type="scientific">Amphimedon queenslandica</name>
    <name type="common">Sponge</name>
    <dbReference type="NCBI Taxonomy" id="400682"/>
    <lineage>
        <taxon>Eukaryota</taxon>
        <taxon>Metazoa</taxon>
        <taxon>Porifera</taxon>
        <taxon>Demospongiae</taxon>
        <taxon>Heteroscleromorpha</taxon>
        <taxon>Haplosclerida</taxon>
        <taxon>Niphatidae</taxon>
        <taxon>Amphimedon</taxon>
    </lineage>
</organism>
<protein>
    <submittedName>
        <fullName evidence="1">Uncharacterized protein</fullName>
    </submittedName>
</protein>
<accession>A0A1X7VAH2</accession>
<proteinExistence type="predicted"/>
<reference evidence="1" key="1">
    <citation type="submission" date="2017-05" db="UniProtKB">
        <authorList>
            <consortium name="EnsemblMetazoa"/>
        </authorList>
    </citation>
    <scope>IDENTIFICATION</scope>
</reference>
<evidence type="ECO:0000313" key="1">
    <source>
        <dbReference type="EnsemblMetazoa" id="Aqu2.1.36993_001"/>
    </source>
</evidence>
<sequence length="88" mass="9795">MGQDKPEDVIAFIDRDEPSLITDVKTAEKAFDCLIASNDNASFHHEKLQQMLRCRTLITEIDKAKDACWVQPDEDIGPTVCGEAISAM</sequence>